<dbReference type="GO" id="GO:0000346">
    <property type="term" value="C:transcription export complex"/>
    <property type="evidence" value="ECO:0007669"/>
    <property type="project" value="TreeGrafter"/>
</dbReference>
<keyword evidence="3" id="KW-1185">Reference proteome</keyword>
<dbReference type="InterPro" id="IPR042626">
    <property type="entry name" value="THOC6"/>
</dbReference>
<dbReference type="PANTHER" id="PTHR44411:SF1">
    <property type="entry name" value="THO COMPLEX SUBUNIT 6 HOMOLOG"/>
    <property type="match status" value="1"/>
</dbReference>
<dbReference type="GO" id="GO:0000347">
    <property type="term" value="C:THO complex"/>
    <property type="evidence" value="ECO:0007669"/>
    <property type="project" value="TreeGrafter"/>
</dbReference>
<accession>A0A5N4C0E4</accession>
<dbReference type="PANTHER" id="PTHR44411">
    <property type="entry name" value="THO COMPLEX SUBUNIT 6 HOMOLOG"/>
    <property type="match status" value="1"/>
</dbReference>
<gene>
    <name evidence="2" type="ORF">Cadr_000031105</name>
</gene>
<name>A0A5N4C0E4_CAMDR</name>
<dbReference type="AlphaFoldDB" id="A0A5N4C0E4"/>
<keyword evidence="1" id="KW-0853">WD repeat</keyword>
<proteinExistence type="predicted"/>
<evidence type="ECO:0000256" key="1">
    <source>
        <dbReference type="ARBA" id="ARBA00022574"/>
    </source>
</evidence>
<organism evidence="2 3">
    <name type="scientific">Camelus dromedarius</name>
    <name type="common">Dromedary</name>
    <name type="synonym">Arabian camel</name>
    <dbReference type="NCBI Taxonomy" id="9838"/>
    <lineage>
        <taxon>Eukaryota</taxon>
        <taxon>Metazoa</taxon>
        <taxon>Chordata</taxon>
        <taxon>Craniata</taxon>
        <taxon>Vertebrata</taxon>
        <taxon>Euteleostomi</taxon>
        <taxon>Mammalia</taxon>
        <taxon>Eutheria</taxon>
        <taxon>Laurasiatheria</taxon>
        <taxon>Artiodactyla</taxon>
        <taxon>Tylopoda</taxon>
        <taxon>Camelidae</taxon>
        <taxon>Camelus</taxon>
    </lineage>
</organism>
<reference evidence="2 3" key="1">
    <citation type="journal article" date="2019" name="Mol. Ecol. Resour.">
        <title>Improving Illumina assemblies with Hi-C and long reads: an example with the North African dromedary.</title>
        <authorList>
            <person name="Elbers J.P."/>
            <person name="Rogers M.F."/>
            <person name="Perelman P.L."/>
            <person name="Proskuryakova A.A."/>
            <person name="Serdyukova N.A."/>
            <person name="Johnson W.E."/>
            <person name="Horin P."/>
            <person name="Corander J."/>
            <person name="Murphy D."/>
            <person name="Burger P.A."/>
        </authorList>
    </citation>
    <scope>NUCLEOTIDE SEQUENCE [LARGE SCALE GENOMIC DNA]</scope>
    <source>
        <strain evidence="2">Drom800</strain>
        <tissue evidence="2">Blood</tissue>
    </source>
</reference>
<dbReference type="Proteomes" id="UP000299084">
    <property type="component" value="Unassembled WGS sequence"/>
</dbReference>
<evidence type="ECO:0000313" key="2">
    <source>
        <dbReference type="EMBL" id="KAB1252297.1"/>
    </source>
</evidence>
<dbReference type="GO" id="GO:0006406">
    <property type="term" value="P:mRNA export from nucleus"/>
    <property type="evidence" value="ECO:0007669"/>
    <property type="project" value="TreeGrafter"/>
</dbReference>
<evidence type="ECO:0000313" key="3">
    <source>
        <dbReference type="Proteomes" id="UP000299084"/>
    </source>
</evidence>
<comment type="caution">
    <text evidence="2">The sequence shown here is derived from an EMBL/GenBank/DDBJ whole genome shotgun (WGS) entry which is preliminary data.</text>
</comment>
<sequence>MGTFRRALRGHTDYIHFLALREQSPEVLSGADSISGQGRCVSQWQLSEELKARVPGSSPGLLRLSLSQQAAAPECKVLTAAGNSCRVDVFTNVGYQAFSLSF</sequence>
<protein>
    <submittedName>
        <fullName evidence="2">THO complex subunit 6-like protein</fullName>
    </submittedName>
</protein>
<dbReference type="EMBL" id="JWIN03000050">
    <property type="protein sequence ID" value="KAB1252297.1"/>
    <property type="molecule type" value="Genomic_DNA"/>
</dbReference>